<dbReference type="InterPro" id="IPR050142">
    <property type="entry name" value="MADS-box/MEF2_TF"/>
</dbReference>
<feature type="domain" description="K-box" evidence="2">
    <location>
        <begin position="27"/>
        <end position="116"/>
    </location>
</feature>
<dbReference type="InterPro" id="IPR002487">
    <property type="entry name" value="TF_Kbox"/>
</dbReference>
<sequence>MERILERYERYSYAERQLNATDHVETPGSWTLEHAKLKARLEVLQRNQKHYAGEDLESLSMKELQNLEHQLDSALKHIRSRKDKALQEQNNNLSKQVKEREKGLAQQTQWEQQSHDHLNSSSFILPHPLNNLHLGEAYPTAGDNGEVEGSSRQQQHNTSVMPPWMLRHLNG</sequence>
<dbReference type="Pfam" id="PF01486">
    <property type="entry name" value="K-box"/>
    <property type="match status" value="1"/>
</dbReference>
<accession>A0ABS8VHK3</accession>
<evidence type="ECO:0000313" key="4">
    <source>
        <dbReference type="Proteomes" id="UP000823775"/>
    </source>
</evidence>
<keyword evidence="4" id="KW-1185">Reference proteome</keyword>
<gene>
    <name evidence="3" type="primary">FUL1</name>
    <name evidence="3" type="ORF">HAX54_035462</name>
</gene>
<protein>
    <submittedName>
        <fullName evidence="3">Transcription factor</fullName>
    </submittedName>
</protein>
<organism evidence="3 4">
    <name type="scientific">Datura stramonium</name>
    <name type="common">Jimsonweed</name>
    <name type="synonym">Common thornapple</name>
    <dbReference type="NCBI Taxonomy" id="4076"/>
    <lineage>
        <taxon>Eukaryota</taxon>
        <taxon>Viridiplantae</taxon>
        <taxon>Streptophyta</taxon>
        <taxon>Embryophyta</taxon>
        <taxon>Tracheophyta</taxon>
        <taxon>Spermatophyta</taxon>
        <taxon>Magnoliopsida</taxon>
        <taxon>eudicotyledons</taxon>
        <taxon>Gunneridae</taxon>
        <taxon>Pentapetalae</taxon>
        <taxon>asterids</taxon>
        <taxon>lamiids</taxon>
        <taxon>Solanales</taxon>
        <taxon>Solanaceae</taxon>
        <taxon>Solanoideae</taxon>
        <taxon>Datureae</taxon>
        <taxon>Datura</taxon>
    </lineage>
</organism>
<feature type="region of interest" description="Disordered" evidence="1">
    <location>
        <begin position="86"/>
        <end position="117"/>
    </location>
</feature>
<evidence type="ECO:0000256" key="1">
    <source>
        <dbReference type="SAM" id="MobiDB-lite"/>
    </source>
</evidence>
<name>A0ABS8VHK3_DATST</name>
<proteinExistence type="predicted"/>
<comment type="caution">
    <text evidence="3">The sequence shown here is derived from an EMBL/GenBank/DDBJ whole genome shotgun (WGS) entry which is preliminary data.</text>
</comment>
<feature type="region of interest" description="Disordered" evidence="1">
    <location>
        <begin position="137"/>
        <end position="171"/>
    </location>
</feature>
<evidence type="ECO:0000313" key="3">
    <source>
        <dbReference type="EMBL" id="MCD9645972.1"/>
    </source>
</evidence>
<dbReference type="PROSITE" id="PS51297">
    <property type="entry name" value="K_BOX"/>
    <property type="match status" value="1"/>
</dbReference>
<dbReference type="EMBL" id="JACEIK010004631">
    <property type="protein sequence ID" value="MCD9645972.1"/>
    <property type="molecule type" value="Genomic_DNA"/>
</dbReference>
<evidence type="ECO:0000259" key="2">
    <source>
        <dbReference type="PROSITE" id="PS51297"/>
    </source>
</evidence>
<reference evidence="3 4" key="1">
    <citation type="journal article" date="2021" name="BMC Genomics">
        <title>Datura genome reveals duplications of psychoactive alkaloid biosynthetic genes and high mutation rate following tissue culture.</title>
        <authorList>
            <person name="Rajewski A."/>
            <person name="Carter-House D."/>
            <person name="Stajich J."/>
            <person name="Litt A."/>
        </authorList>
    </citation>
    <scope>NUCLEOTIDE SEQUENCE [LARGE SCALE GENOMIC DNA]</scope>
    <source>
        <strain evidence="3">AR-01</strain>
    </source>
</reference>
<dbReference type="PANTHER" id="PTHR48019">
    <property type="entry name" value="SERUM RESPONSE FACTOR HOMOLOG"/>
    <property type="match status" value="1"/>
</dbReference>
<dbReference type="Proteomes" id="UP000823775">
    <property type="component" value="Unassembled WGS sequence"/>
</dbReference>
<feature type="compositionally biased region" description="Polar residues" evidence="1">
    <location>
        <begin position="150"/>
        <end position="160"/>
    </location>
</feature>